<dbReference type="InterPro" id="IPR048257">
    <property type="entry name" value="DUF4590"/>
</dbReference>
<organism evidence="3 4">
    <name type="scientific">Astyanax mexicanus</name>
    <name type="common">Blind cave fish</name>
    <name type="synonym">Astyanax fasciatus mexicanus</name>
    <dbReference type="NCBI Taxonomy" id="7994"/>
    <lineage>
        <taxon>Eukaryota</taxon>
        <taxon>Metazoa</taxon>
        <taxon>Chordata</taxon>
        <taxon>Craniata</taxon>
        <taxon>Vertebrata</taxon>
        <taxon>Euteleostomi</taxon>
        <taxon>Actinopterygii</taxon>
        <taxon>Neopterygii</taxon>
        <taxon>Teleostei</taxon>
        <taxon>Ostariophysi</taxon>
        <taxon>Characiformes</taxon>
        <taxon>Characoidei</taxon>
        <taxon>Acestrorhamphidae</taxon>
        <taxon>Acestrorhamphinae</taxon>
        <taxon>Astyanax</taxon>
    </lineage>
</organism>
<dbReference type="EMBL" id="JAICCE010000022">
    <property type="protein sequence ID" value="KAG9261819.1"/>
    <property type="molecule type" value="Genomic_DNA"/>
</dbReference>
<dbReference type="PANTHER" id="PTHR23034:SF2">
    <property type="entry name" value="GLUTAMATE-RICH PROTEIN 3"/>
    <property type="match status" value="1"/>
</dbReference>
<feature type="compositionally biased region" description="Polar residues" evidence="1">
    <location>
        <begin position="350"/>
        <end position="361"/>
    </location>
</feature>
<reference evidence="3 4" key="1">
    <citation type="submission" date="2021-07" db="EMBL/GenBank/DDBJ databases">
        <authorList>
            <person name="Imarazene B."/>
            <person name="Zahm M."/>
            <person name="Klopp C."/>
            <person name="Cabau C."/>
            <person name="Beille S."/>
            <person name="Jouanno E."/>
            <person name="Castinel A."/>
            <person name="Lluch J."/>
            <person name="Gil L."/>
            <person name="Kuchtly C."/>
            <person name="Lopez Roques C."/>
            <person name="Donnadieu C."/>
            <person name="Parrinello H."/>
            <person name="Journot L."/>
            <person name="Du K."/>
            <person name="Schartl M."/>
            <person name="Retaux S."/>
            <person name="Guiguen Y."/>
        </authorList>
    </citation>
    <scope>NUCLEOTIDE SEQUENCE [LARGE SCALE GENOMIC DNA]</scope>
    <source>
        <strain evidence="3">Pach_M1</strain>
        <tissue evidence="3">Testis</tissue>
    </source>
</reference>
<protein>
    <submittedName>
        <fullName evidence="3">Glutamate-rich protein 3-like</fullName>
    </submittedName>
</protein>
<name>A0A8T2KT29_ASTMX</name>
<dbReference type="InterPro" id="IPR032675">
    <property type="entry name" value="LRR_dom_sf"/>
</dbReference>
<dbReference type="Pfam" id="PF15257">
    <property type="entry name" value="DUF4590"/>
    <property type="match status" value="1"/>
</dbReference>
<dbReference type="AlphaFoldDB" id="A0A8T2KT29"/>
<proteinExistence type="predicted"/>
<feature type="region of interest" description="Disordered" evidence="1">
    <location>
        <begin position="474"/>
        <end position="535"/>
    </location>
</feature>
<dbReference type="OrthoDB" id="120976at2759"/>
<dbReference type="InterPro" id="IPR001611">
    <property type="entry name" value="Leu-rich_rpt"/>
</dbReference>
<dbReference type="Pfam" id="PF13516">
    <property type="entry name" value="LRR_6"/>
    <property type="match status" value="3"/>
</dbReference>
<comment type="caution">
    <text evidence="3">The sequence shown here is derived from an EMBL/GenBank/DDBJ whole genome shotgun (WGS) entry which is preliminary data.</text>
</comment>
<evidence type="ECO:0000259" key="2">
    <source>
        <dbReference type="Pfam" id="PF15257"/>
    </source>
</evidence>
<evidence type="ECO:0000256" key="1">
    <source>
        <dbReference type="SAM" id="MobiDB-lite"/>
    </source>
</evidence>
<evidence type="ECO:0000313" key="4">
    <source>
        <dbReference type="Proteomes" id="UP000752171"/>
    </source>
</evidence>
<dbReference type="SMART" id="SM00368">
    <property type="entry name" value="LRR_RI"/>
    <property type="match status" value="6"/>
</dbReference>
<feature type="compositionally biased region" description="Basic residues" evidence="1">
    <location>
        <begin position="338"/>
        <end position="349"/>
    </location>
</feature>
<dbReference type="InterPro" id="IPR027962">
    <property type="entry name" value="ERICH3"/>
</dbReference>
<sequence length="804" mass="88587">MEANQKGSTRRVRRQSHGVLQELYNKGFRTVGKDAQGRPLVKRGEGTRTPMYIHPLALDSIITRRGSLVLLNGPNTIEVYKPREPSQAGNAARMSDVYLPAITGKMSNLQAARANLSHSCPYLYSSRRRGSASSVISQRGSDFNGKQSYLKELKDSRRSNVTVTMTYLGQGMPGTTQDEMKVLQQICGGENICVFKGSVQPGEPFQFTSQRHLGYPFSATFYVNGLIAGRISSCCEYRYTPGFQQGRRSCFRLTRLSGGKPCYKCVNSRHGIGHEAKAIQDNLPAIKPQEGVMGDSRPSSPLFIPLGMEKSVRRTRKLPKEISGASTDSEDLNGSAKERKRHKRNKGRHSQQGDSKGSGESQPKRDTREGENKPAAVNQPKPPVKNSNHTKEQSKENPAPDSKVKAPDSLQDGEALSKQSGRRRPIAVEANGKSRNRERLRDFYEECVEMRTGLESGLDQQKWFKASKHERNKIKEQISSGPLPNASASEIELSEESDSSVFQSNSAKLRMNKKQQDPSQQEAPEDDEAEKEQELQKKLDAMTEVLSSSDEVEQLVLRNTGLTDDLLKGLAAALKSSLSQVTMINLNLNHIGPPGVHVLLDLLQAKPEVKGLLLFGNQLGDTGVQTLLSGLSDLQEKTALPRTQTHPERFYLSATSFTLLELDLGGNGMGSEGLRVLGTYMRYHSQLQYLGLAQTPCSDMEAWNVLFESLKVNTKITHIMLDENQLGDQGVKLFAEALRGNRGLQKVDLDSNGFGDVGGSALLEALLSKKEGSLEHLSLEENYISTALMSKIQQVVKPNSLASS</sequence>
<gene>
    <name evidence="3" type="primary">ERICH3</name>
    <name evidence="3" type="ORF">AMEX_G25421</name>
</gene>
<dbReference type="Gene3D" id="3.80.10.10">
    <property type="entry name" value="Ribonuclease Inhibitor"/>
    <property type="match status" value="2"/>
</dbReference>
<dbReference type="PANTHER" id="PTHR23034">
    <property type="entry name" value="GLUTAMATE-RICH PROTEIN 3"/>
    <property type="match status" value="1"/>
</dbReference>
<feature type="domain" description="DUF4590" evidence="2">
    <location>
        <begin position="176"/>
        <end position="269"/>
    </location>
</feature>
<dbReference type="SUPFAM" id="SSF52047">
    <property type="entry name" value="RNI-like"/>
    <property type="match status" value="1"/>
</dbReference>
<dbReference type="Proteomes" id="UP000752171">
    <property type="component" value="Unassembled WGS sequence"/>
</dbReference>
<feature type="compositionally biased region" description="Basic and acidic residues" evidence="1">
    <location>
        <begin position="362"/>
        <end position="372"/>
    </location>
</feature>
<accession>A0A8T2KT29</accession>
<evidence type="ECO:0000313" key="3">
    <source>
        <dbReference type="EMBL" id="KAG9261819.1"/>
    </source>
</evidence>
<feature type="region of interest" description="Disordered" evidence="1">
    <location>
        <begin position="290"/>
        <end position="440"/>
    </location>
</feature>